<feature type="transmembrane region" description="Helical" evidence="8">
    <location>
        <begin position="138"/>
        <end position="164"/>
    </location>
</feature>
<dbReference type="PANTHER" id="PTHR47019">
    <property type="entry name" value="LIPID II FLIPPASE MURJ"/>
    <property type="match status" value="1"/>
</dbReference>
<dbReference type="GO" id="GO:0005886">
    <property type="term" value="C:plasma membrane"/>
    <property type="evidence" value="ECO:0007669"/>
    <property type="project" value="UniProtKB-SubCell"/>
</dbReference>
<evidence type="ECO:0000256" key="1">
    <source>
        <dbReference type="ARBA" id="ARBA00004651"/>
    </source>
</evidence>
<feature type="transmembrane region" description="Helical" evidence="8">
    <location>
        <begin position="201"/>
        <end position="225"/>
    </location>
</feature>
<evidence type="ECO:0000256" key="5">
    <source>
        <dbReference type="ARBA" id="ARBA00022984"/>
    </source>
</evidence>
<feature type="transmembrane region" description="Helical" evidence="8">
    <location>
        <begin position="490"/>
        <end position="512"/>
    </location>
</feature>
<dbReference type="Pfam" id="PF03023">
    <property type="entry name" value="MurJ"/>
    <property type="match status" value="1"/>
</dbReference>
<dbReference type="NCBIfam" id="TIGR01695">
    <property type="entry name" value="murJ_mviN"/>
    <property type="match status" value="1"/>
</dbReference>
<dbReference type="UniPathway" id="UPA00219"/>
<evidence type="ECO:0000256" key="3">
    <source>
        <dbReference type="ARBA" id="ARBA00022692"/>
    </source>
</evidence>
<comment type="caution">
    <text evidence="10">The sequence shown here is derived from an EMBL/GenBank/DDBJ whole genome shotgun (WGS) entry which is preliminary data.</text>
</comment>
<dbReference type="EMBL" id="MGEK01000010">
    <property type="protein sequence ID" value="OGL82744.1"/>
    <property type="molecule type" value="Genomic_DNA"/>
</dbReference>
<reference evidence="10 11" key="1">
    <citation type="journal article" date="2016" name="Nat. Commun.">
        <title>Thousands of microbial genomes shed light on interconnected biogeochemical processes in an aquifer system.</title>
        <authorList>
            <person name="Anantharaman K."/>
            <person name="Brown C.T."/>
            <person name="Hug L.A."/>
            <person name="Sharon I."/>
            <person name="Castelle C.J."/>
            <person name="Probst A.J."/>
            <person name="Thomas B.C."/>
            <person name="Singh A."/>
            <person name="Wilkins M.J."/>
            <person name="Karaoz U."/>
            <person name="Brodie E.L."/>
            <person name="Williams K.H."/>
            <person name="Hubbard S.S."/>
            <person name="Banfield J.F."/>
        </authorList>
    </citation>
    <scope>NUCLEOTIDE SEQUENCE [LARGE SCALE GENOMIC DNA]</scope>
</reference>
<dbReference type="GO" id="GO:0015648">
    <property type="term" value="F:lipid-linked peptidoglycan transporter activity"/>
    <property type="evidence" value="ECO:0007669"/>
    <property type="project" value="UniProtKB-UniRule"/>
</dbReference>
<keyword evidence="2 8" id="KW-1003">Cell membrane</keyword>
<feature type="transmembrane region" description="Helical" evidence="8">
    <location>
        <begin position="96"/>
        <end position="126"/>
    </location>
</feature>
<organism evidence="10 11">
    <name type="scientific">Candidatus Uhrbacteria bacterium RIFCSPLOWO2_01_FULL_47_25</name>
    <dbReference type="NCBI Taxonomy" id="1802402"/>
    <lineage>
        <taxon>Bacteria</taxon>
        <taxon>Candidatus Uhriibacteriota</taxon>
    </lineage>
</organism>
<dbReference type="GO" id="GO:0009252">
    <property type="term" value="P:peptidoglycan biosynthetic process"/>
    <property type="evidence" value="ECO:0007669"/>
    <property type="project" value="UniProtKB-UniRule"/>
</dbReference>
<accession>A0A1F7UYB0</accession>
<feature type="transmembrane region" description="Helical" evidence="8">
    <location>
        <begin position="396"/>
        <end position="414"/>
    </location>
</feature>
<keyword evidence="7 8" id="KW-0472">Membrane</keyword>
<evidence type="ECO:0000256" key="6">
    <source>
        <dbReference type="ARBA" id="ARBA00022989"/>
    </source>
</evidence>
<evidence type="ECO:0000313" key="10">
    <source>
        <dbReference type="EMBL" id="OGL82744.1"/>
    </source>
</evidence>
<dbReference type="PIRSF" id="PIRSF002869">
    <property type="entry name" value="MviN"/>
    <property type="match status" value="1"/>
</dbReference>
<name>A0A1F7UYB0_9BACT</name>
<evidence type="ECO:0000256" key="2">
    <source>
        <dbReference type="ARBA" id="ARBA00022475"/>
    </source>
</evidence>
<dbReference type="GO" id="GO:0008360">
    <property type="term" value="P:regulation of cell shape"/>
    <property type="evidence" value="ECO:0007669"/>
    <property type="project" value="UniProtKB-UniRule"/>
</dbReference>
<comment type="similarity">
    <text evidence="8 9">Belongs to the MurJ/MviN family.</text>
</comment>
<feature type="transmembrane region" description="Helical" evidence="8">
    <location>
        <begin position="283"/>
        <end position="304"/>
    </location>
</feature>
<keyword evidence="4 8" id="KW-0133">Cell shape</keyword>
<comment type="pathway">
    <text evidence="8">Cell wall biogenesis; peptidoglycan biosynthesis.</text>
</comment>
<keyword evidence="8 9" id="KW-0813">Transport</keyword>
<feature type="transmembrane region" description="Helical" evidence="8">
    <location>
        <begin position="171"/>
        <end position="195"/>
    </location>
</feature>
<dbReference type="Proteomes" id="UP000176846">
    <property type="component" value="Unassembled WGS sequence"/>
</dbReference>
<feature type="transmembrane region" description="Helical" evidence="8">
    <location>
        <begin position="64"/>
        <end position="84"/>
    </location>
</feature>
<keyword evidence="3 8" id="KW-0812">Transmembrane</keyword>
<keyword evidence="6 8" id="KW-1133">Transmembrane helix</keyword>
<sequence>MISISFKRWLTHPTKSITGAATIIAATSFFSRLLGVFRDRILASQFGAGEDLDVYYAAFRVPDLIYNLLIVGALSAGFIPVFVATRRRLINGDKEAWHLANAFLTVTFTGLAVVCALGAIFVYQLAPFITPGFSPEKIFAVASLSRIMFLSPLLLGISAVVGGVLQSYRNFFVFGLAPIFYNIGIILGAIVLVPVMGLSGLAWGVVLGATLHLAVQLPTITKLGWSIRWAWDLKNRGLRMIGQLMIPRTLALGVTQLNLLILTIIASYLASGSVAVFNLATNLYMLPVATIGISYALAVFPTLSEQAAVDNQKGFRDSFQETVRQVFFFIIPATVLFLLLRAQIVRAILGSGAFDWTDTVMTFETLRWLSYSLFAQALLPLLARAFYAYQNTITPLLTGVLGDIITIVGGISLMGPYGVVGLAIAFSIGSIAQVIALWLALRWRLGNLGESKIMAALGSFTVAGLVMAFVAQGVKTGLGQLFGTTTFLDIILQGGLAGLAGVISYLAVLSLWQSEELAGFLLAWHWRAAAVEVGREGLDEGEGI</sequence>
<keyword evidence="8 9" id="KW-0961">Cell wall biogenesis/degradation</keyword>
<evidence type="ECO:0000256" key="7">
    <source>
        <dbReference type="ARBA" id="ARBA00023136"/>
    </source>
</evidence>
<dbReference type="InterPro" id="IPR051050">
    <property type="entry name" value="Lipid_II_flippase_MurJ/MviN"/>
</dbReference>
<evidence type="ECO:0000256" key="9">
    <source>
        <dbReference type="PIRNR" id="PIRNR002869"/>
    </source>
</evidence>
<feature type="transmembrane region" description="Helical" evidence="8">
    <location>
        <begin position="246"/>
        <end position="271"/>
    </location>
</feature>
<feature type="transmembrane region" description="Helical" evidence="8">
    <location>
        <begin position="368"/>
        <end position="389"/>
    </location>
</feature>
<gene>
    <name evidence="8" type="primary">murJ</name>
    <name evidence="10" type="ORF">A2936_05645</name>
</gene>
<comment type="subcellular location">
    <subcellularLocation>
        <location evidence="1 8">Cell membrane</location>
        <topology evidence="1 8">Multi-pass membrane protein</topology>
    </subcellularLocation>
</comment>
<feature type="transmembrane region" description="Helical" evidence="8">
    <location>
        <begin position="453"/>
        <end position="470"/>
    </location>
</feature>
<feature type="transmembrane region" description="Helical" evidence="8">
    <location>
        <begin position="20"/>
        <end position="37"/>
    </location>
</feature>
<proteinExistence type="inferred from homology"/>
<dbReference type="HAMAP" id="MF_02078">
    <property type="entry name" value="MurJ_MviN"/>
    <property type="match status" value="1"/>
</dbReference>
<dbReference type="GO" id="GO:0034204">
    <property type="term" value="P:lipid translocation"/>
    <property type="evidence" value="ECO:0007669"/>
    <property type="project" value="TreeGrafter"/>
</dbReference>
<evidence type="ECO:0000256" key="8">
    <source>
        <dbReference type="HAMAP-Rule" id="MF_02078"/>
    </source>
</evidence>
<dbReference type="PANTHER" id="PTHR47019:SF1">
    <property type="entry name" value="LIPID II FLIPPASE MURJ"/>
    <property type="match status" value="1"/>
</dbReference>
<feature type="transmembrane region" description="Helical" evidence="8">
    <location>
        <begin position="325"/>
        <end position="348"/>
    </location>
</feature>
<evidence type="ECO:0000256" key="4">
    <source>
        <dbReference type="ARBA" id="ARBA00022960"/>
    </source>
</evidence>
<dbReference type="AlphaFoldDB" id="A0A1F7UYB0"/>
<dbReference type="InterPro" id="IPR004268">
    <property type="entry name" value="MurJ"/>
</dbReference>
<evidence type="ECO:0000313" key="11">
    <source>
        <dbReference type="Proteomes" id="UP000176846"/>
    </source>
</evidence>
<protein>
    <recommendedName>
        <fullName evidence="8">Probable lipid II flippase MurJ</fullName>
    </recommendedName>
</protein>
<comment type="function">
    <text evidence="8 9">Involved in peptidoglycan biosynthesis. Transports lipid-linked peptidoglycan precursors from the inner to the outer leaflet of the cytoplasmic membrane.</text>
</comment>
<dbReference type="PRINTS" id="PR01806">
    <property type="entry name" value="VIRFACTRMVIN"/>
</dbReference>
<dbReference type="GO" id="GO:0071555">
    <property type="term" value="P:cell wall organization"/>
    <property type="evidence" value="ECO:0007669"/>
    <property type="project" value="UniProtKB-UniRule"/>
</dbReference>
<feature type="transmembrane region" description="Helical" evidence="8">
    <location>
        <begin position="420"/>
        <end position="441"/>
    </location>
</feature>
<keyword evidence="5 8" id="KW-0573">Peptidoglycan synthesis</keyword>
<dbReference type="CDD" id="cd13123">
    <property type="entry name" value="MATE_MurJ_like"/>
    <property type="match status" value="1"/>
</dbReference>